<gene>
    <name evidence="1" type="ORF">LRS1606.180</name>
</gene>
<name>A0A097SQ17_9NOCA</name>
<proteinExistence type="predicted"/>
<dbReference type="AlphaFoldDB" id="A0A097SQ17"/>
<geneLocation type="plasmid" evidence="1">
    <name>pNSL1</name>
</geneLocation>
<organism evidence="1">
    <name type="scientific">Rhodococcus sp. NS1</name>
    <dbReference type="NCBI Taxonomy" id="402236"/>
    <lineage>
        <taxon>Bacteria</taxon>
        <taxon>Bacillati</taxon>
        <taxon>Actinomycetota</taxon>
        <taxon>Actinomycetes</taxon>
        <taxon>Mycobacteriales</taxon>
        <taxon>Nocardiaceae</taxon>
        <taxon>Rhodococcus</taxon>
    </lineage>
</organism>
<keyword evidence="1" id="KW-0614">Plasmid</keyword>
<accession>A0A097SQ17</accession>
<dbReference type="EMBL" id="KJ605395">
    <property type="protein sequence ID" value="AIU93614.1"/>
    <property type="molecule type" value="Genomic_DNA"/>
</dbReference>
<protein>
    <submittedName>
        <fullName evidence="1">Uncharacterized protein</fullName>
    </submittedName>
</protein>
<sequence>MLRLTGPGLTCPCECRDPLHGSDERGPRRFRTCASAKRTACATGSGQSPRRGDRLLRPVHKCPLLTHRDLACRPVIEEEIQDQLLVVACHENGTTLT</sequence>
<evidence type="ECO:0000313" key="1">
    <source>
        <dbReference type="EMBL" id="AIU93614.1"/>
    </source>
</evidence>
<reference evidence="1" key="1">
    <citation type="submission" date="2014-03" db="EMBL/GenBank/DDBJ databases">
        <authorList>
            <person name="Zhang G."/>
            <person name="Zhu L."/>
            <person name="Fang P."/>
        </authorList>
    </citation>
    <scope>NUCLEOTIDE SEQUENCE</scope>
    <source>
        <strain evidence="1">NS1</strain>
        <plasmid evidence="1">pNSL1</plasmid>
    </source>
</reference>